<protein>
    <submittedName>
        <fullName evidence="2">Uncharacterized protein</fullName>
    </submittedName>
</protein>
<evidence type="ECO:0000313" key="2">
    <source>
        <dbReference type="WBParaSite" id="L893_g30549.t1"/>
    </source>
</evidence>
<dbReference type="WBParaSite" id="L893_g30549.t1">
    <property type="protein sequence ID" value="L893_g30549.t1"/>
    <property type="gene ID" value="L893_g30549"/>
</dbReference>
<dbReference type="AlphaFoldDB" id="A0A1I7ZWC7"/>
<organism evidence="1 2">
    <name type="scientific">Steinernema glaseri</name>
    <dbReference type="NCBI Taxonomy" id="37863"/>
    <lineage>
        <taxon>Eukaryota</taxon>
        <taxon>Metazoa</taxon>
        <taxon>Ecdysozoa</taxon>
        <taxon>Nematoda</taxon>
        <taxon>Chromadorea</taxon>
        <taxon>Rhabditida</taxon>
        <taxon>Tylenchina</taxon>
        <taxon>Panagrolaimomorpha</taxon>
        <taxon>Strongyloidoidea</taxon>
        <taxon>Steinernematidae</taxon>
        <taxon>Steinernema</taxon>
    </lineage>
</organism>
<evidence type="ECO:0000313" key="1">
    <source>
        <dbReference type="Proteomes" id="UP000095287"/>
    </source>
</evidence>
<proteinExistence type="predicted"/>
<keyword evidence="1" id="KW-1185">Reference proteome</keyword>
<name>A0A1I7ZWC7_9BILA</name>
<accession>A0A1I7ZWC7</accession>
<reference evidence="2" key="1">
    <citation type="submission" date="2016-11" db="UniProtKB">
        <authorList>
            <consortium name="WormBaseParasite"/>
        </authorList>
    </citation>
    <scope>IDENTIFICATION</scope>
</reference>
<dbReference type="Proteomes" id="UP000095287">
    <property type="component" value="Unplaced"/>
</dbReference>
<sequence length="77" mass="9457">MYSCPILFEFPSDSIVLIRYVGAWTYRTTDYPEAKRPLGRPRARWEDGWKQLCRNWRRWSADEWDHIRCAYVRCELI</sequence>